<dbReference type="SUPFAM" id="SSF55961">
    <property type="entry name" value="Bet v1-like"/>
    <property type="match status" value="1"/>
</dbReference>
<sequence>MKTFRMNKHLPWAPADIFRLLMDAESFPAAHPALKAARTVWVRPGYRDIEMDFHKASGAILQGRALGLRVTSAPPHRIEAIRTKGQIEQLKMTVGLNPDGGGGTDMDFALAYQTGQGDAADNMAFPLVKKIVGETLSRFEACAAACAASGAFSIEADESSGPDVTRRGRRKSGYQPS</sequence>
<gene>
    <name evidence="2" type="ORF">HYS17_00245</name>
</gene>
<feature type="compositionally biased region" description="Basic residues" evidence="1">
    <location>
        <begin position="167"/>
        <end position="177"/>
    </location>
</feature>
<evidence type="ECO:0000256" key="1">
    <source>
        <dbReference type="SAM" id="MobiDB-lite"/>
    </source>
</evidence>
<reference evidence="2 3" key="1">
    <citation type="submission" date="2020-07" db="EMBL/GenBank/DDBJ databases">
        <title>Huge and variable diversity of episymbiotic CPR bacteria and DPANN archaea in groundwater ecosystems.</title>
        <authorList>
            <person name="He C.Y."/>
            <person name="Keren R."/>
            <person name="Whittaker M."/>
            <person name="Farag I.F."/>
            <person name="Doudna J."/>
            <person name="Cate J.H.D."/>
            <person name="Banfield J.F."/>
        </authorList>
    </citation>
    <scope>NUCLEOTIDE SEQUENCE [LARGE SCALE GENOMIC DNA]</scope>
    <source>
        <strain evidence="2">NC_groundwater_70_Ag_B-0.1um_54_66</strain>
    </source>
</reference>
<dbReference type="AlphaFoldDB" id="A0A7T5UGG8"/>
<evidence type="ECO:0000313" key="2">
    <source>
        <dbReference type="EMBL" id="QQG36259.1"/>
    </source>
</evidence>
<organism evidence="2 3">
    <name type="scientific">Micavibrio aeruginosavorus</name>
    <dbReference type="NCBI Taxonomy" id="349221"/>
    <lineage>
        <taxon>Bacteria</taxon>
        <taxon>Pseudomonadati</taxon>
        <taxon>Bdellovibrionota</taxon>
        <taxon>Bdellovibrionia</taxon>
        <taxon>Bdellovibrionales</taxon>
        <taxon>Pseudobdellovibrionaceae</taxon>
        <taxon>Micavibrio</taxon>
    </lineage>
</organism>
<feature type="region of interest" description="Disordered" evidence="1">
    <location>
        <begin position="156"/>
        <end position="177"/>
    </location>
</feature>
<dbReference type="InterPro" id="IPR023393">
    <property type="entry name" value="START-like_dom_sf"/>
</dbReference>
<proteinExistence type="predicted"/>
<accession>A0A7T5UGG8</accession>
<protein>
    <submittedName>
        <fullName evidence="2">SRPBCC family protein</fullName>
    </submittedName>
</protein>
<evidence type="ECO:0000313" key="3">
    <source>
        <dbReference type="Proteomes" id="UP000595362"/>
    </source>
</evidence>
<dbReference type="Gene3D" id="3.30.530.20">
    <property type="match status" value="1"/>
</dbReference>
<dbReference type="EMBL" id="CP066681">
    <property type="protein sequence ID" value="QQG36259.1"/>
    <property type="molecule type" value="Genomic_DNA"/>
</dbReference>
<dbReference type="Proteomes" id="UP000595362">
    <property type="component" value="Chromosome"/>
</dbReference>
<name>A0A7T5UGG8_9BACT</name>